<feature type="region of interest" description="Disordered" evidence="1">
    <location>
        <begin position="314"/>
        <end position="357"/>
    </location>
</feature>
<feature type="compositionally biased region" description="Basic and acidic residues" evidence="1">
    <location>
        <begin position="168"/>
        <end position="177"/>
    </location>
</feature>
<comment type="caution">
    <text evidence="2">The sequence shown here is derived from an EMBL/GenBank/DDBJ whole genome shotgun (WGS) entry which is preliminary data.</text>
</comment>
<sequence length="357" mass="39302">MSNSSLSSGVPADATLEQALRVAVRKVYKSKNLVNLTVKRIRKSVEGDLDLQDDFFKNDPAWKEKSKTVIQSEVDAHTDANASSQQVPSSPPTKKQSRPPPPPEAQKQHPKPQGKKRASTEEGGPKKRRKKDASDDEGAASDKAKSRSKKHIPRAKKRSPSSSMSPPPKEEEERKEVPSGLNGTSEDNGANGEHSESEMSEVFDEPPKVKGRGRKSGSAKPSTKKPVVSKAKKPSEQPADPDAEEIKRLQGWLVKCGIRKVWGKELAPYDTPKAKIRHLKEMLTEAGMTGRYSAEKASQTKEEREFKADLEAVQEGNKHWGKTSEEEDGGIGKPRRKLARGLEGLDFLNDDDGEETD</sequence>
<feature type="compositionally biased region" description="Basic residues" evidence="1">
    <location>
        <begin position="108"/>
        <end position="117"/>
    </location>
</feature>
<gene>
    <name evidence="2" type="ORF">OEA41_006871</name>
</gene>
<feature type="compositionally biased region" description="Basic and acidic residues" evidence="1">
    <location>
        <begin position="54"/>
        <end position="67"/>
    </location>
</feature>
<feature type="compositionally biased region" description="Basic residues" evidence="1">
    <location>
        <begin position="146"/>
        <end position="159"/>
    </location>
</feature>
<dbReference type="EMBL" id="JASNWA010000007">
    <property type="protein sequence ID" value="KAK3173541.1"/>
    <property type="molecule type" value="Genomic_DNA"/>
</dbReference>
<feature type="compositionally biased region" description="Low complexity" evidence="1">
    <location>
        <begin position="218"/>
        <end position="229"/>
    </location>
</feature>
<dbReference type="InterPro" id="IPR037647">
    <property type="entry name" value="HIRIP3"/>
</dbReference>
<accession>A0AAD9Z9L6</accession>
<dbReference type="PANTHER" id="PTHR15410">
    <property type="entry name" value="HIRA-INTERACTING PROTEIN 3"/>
    <property type="match status" value="1"/>
</dbReference>
<reference evidence="2" key="1">
    <citation type="submission" date="2022-11" db="EMBL/GenBank/DDBJ databases">
        <title>Chromosomal genome sequence assembly and mating type (MAT) locus characterization of the leprose asexual lichenized fungus Lepraria neglecta (Nyl.) Erichsen.</title>
        <authorList>
            <person name="Allen J.L."/>
            <person name="Pfeffer B."/>
        </authorList>
    </citation>
    <scope>NUCLEOTIDE SEQUENCE</scope>
    <source>
        <strain evidence="2">Allen 5258</strain>
    </source>
</reference>
<name>A0AAD9Z9L6_9LECA</name>
<feature type="compositionally biased region" description="Acidic residues" evidence="1">
    <location>
        <begin position="348"/>
        <end position="357"/>
    </location>
</feature>
<proteinExistence type="predicted"/>
<evidence type="ECO:0000313" key="3">
    <source>
        <dbReference type="Proteomes" id="UP001276659"/>
    </source>
</evidence>
<protein>
    <submittedName>
        <fullName evidence="2">Uncharacterized protein</fullName>
    </submittedName>
</protein>
<dbReference type="Proteomes" id="UP001276659">
    <property type="component" value="Unassembled WGS sequence"/>
</dbReference>
<organism evidence="2 3">
    <name type="scientific">Lepraria neglecta</name>
    <dbReference type="NCBI Taxonomy" id="209136"/>
    <lineage>
        <taxon>Eukaryota</taxon>
        <taxon>Fungi</taxon>
        <taxon>Dikarya</taxon>
        <taxon>Ascomycota</taxon>
        <taxon>Pezizomycotina</taxon>
        <taxon>Lecanoromycetes</taxon>
        <taxon>OSLEUM clade</taxon>
        <taxon>Lecanoromycetidae</taxon>
        <taxon>Lecanorales</taxon>
        <taxon>Lecanorineae</taxon>
        <taxon>Stereocaulaceae</taxon>
        <taxon>Lepraria</taxon>
    </lineage>
</organism>
<feature type="compositionally biased region" description="Basic and acidic residues" evidence="1">
    <location>
        <begin position="314"/>
        <end position="324"/>
    </location>
</feature>
<evidence type="ECO:0000256" key="1">
    <source>
        <dbReference type="SAM" id="MobiDB-lite"/>
    </source>
</evidence>
<dbReference type="GO" id="GO:0005634">
    <property type="term" value="C:nucleus"/>
    <property type="evidence" value="ECO:0007669"/>
    <property type="project" value="TreeGrafter"/>
</dbReference>
<keyword evidence="3" id="KW-1185">Reference proteome</keyword>
<dbReference type="AlphaFoldDB" id="A0AAD9Z9L6"/>
<evidence type="ECO:0000313" key="2">
    <source>
        <dbReference type="EMBL" id="KAK3173541.1"/>
    </source>
</evidence>
<dbReference type="PANTHER" id="PTHR15410:SF2">
    <property type="entry name" value="HIRA-INTERACTING PROTEIN 3"/>
    <property type="match status" value="1"/>
</dbReference>
<feature type="region of interest" description="Disordered" evidence="1">
    <location>
        <begin position="44"/>
        <end position="245"/>
    </location>
</feature>